<dbReference type="AlphaFoldDB" id="A0A8J3BC05"/>
<dbReference type="RefSeq" id="WP_189172339.1">
    <property type="nucleotide sequence ID" value="NZ_BMQB01000018.1"/>
</dbReference>
<gene>
    <name evidence="2" type="ORF">GCM10010123_46270</name>
</gene>
<dbReference type="Pfam" id="PF04326">
    <property type="entry name" value="SLFN_AlbA_2"/>
    <property type="match status" value="1"/>
</dbReference>
<protein>
    <recommendedName>
        <fullName evidence="1">Schlafen AlbA-2 domain-containing protein</fullName>
    </recommendedName>
</protein>
<feature type="domain" description="Schlafen AlbA-2" evidence="1">
    <location>
        <begin position="37"/>
        <end position="155"/>
    </location>
</feature>
<dbReference type="InterPro" id="IPR007421">
    <property type="entry name" value="Schlafen_AlbA_2_dom"/>
</dbReference>
<dbReference type="Gene3D" id="3.30.950.30">
    <property type="entry name" value="Schlafen, AAA domain"/>
    <property type="match status" value="1"/>
</dbReference>
<sequence>MSTPHLPSVYLGPDHGMWRPKAWQDVVDAQQGGLLDESHWLDLKRELTPGRQGNQDLAVDIAAMALDSGQLLYGMEDRESRAINVCGVELAGLAERIDQVARSKVHPPVLVRTIEIPDPNRAGWGCVLVLVPASSQAPHMVDNIYYGRGDKANHRLSDEEVRRAMAARDRRPHDVEEQLGRLRDEDPTGEGRKAGHLYLVAQPLASGAEAMVALTAHPSPQSTLQPMVHEIVQRLPQTYSPTLATAIRASRRADGLALSSHSPDDRIYEGGLIDLVLREDGGIAMTCGRGTDIMSRGGLDPIRVVVPVVLLGLTHSALMLAGLLAERHTAYQGAWAVGLLVDRLKATEPSDRIQSGWHGGTAYSRDEYVRTTETTTAELADSSENVVQRLLGTLLRGLAVDVRYLPYTASSLRNAAR</sequence>
<organism evidence="2 3">
    <name type="scientific">Pilimelia anulata</name>
    <dbReference type="NCBI Taxonomy" id="53371"/>
    <lineage>
        <taxon>Bacteria</taxon>
        <taxon>Bacillati</taxon>
        <taxon>Actinomycetota</taxon>
        <taxon>Actinomycetes</taxon>
        <taxon>Micromonosporales</taxon>
        <taxon>Micromonosporaceae</taxon>
        <taxon>Pilimelia</taxon>
    </lineage>
</organism>
<proteinExistence type="predicted"/>
<dbReference type="Proteomes" id="UP000649739">
    <property type="component" value="Unassembled WGS sequence"/>
</dbReference>
<evidence type="ECO:0000313" key="3">
    <source>
        <dbReference type="Proteomes" id="UP000649739"/>
    </source>
</evidence>
<evidence type="ECO:0000259" key="1">
    <source>
        <dbReference type="Pfam" id="PF04326"/>
    </source>
</evidence>
<keyword evidence="3" id="KW-1185">Reference proteome</keyword>
<dbReference type="EMBL" id="BMQB01000018">
    <property type="protein sequence ID" value="GGK11055.1"/>
    <property type="molecule type" value="Genomic_DNA"/>
</dbReference>
<accession>A0A8J3BC05</accession>
<comment type="caution">
    <text evidence="2">The sequence shown here is derived from an EMBL/GenBank/DDBJ whole genome shotgun (WGS) entry which is preliminary data.</text>
</comment>
<reference evidence="2" key="2">
    <citation type="submission" date="2020-09" db="EMBL/GenBank/DDBJ databases">
        <authorList>
            <person name="Sun Q."/>
            <person name="Ohkuma M."/>
        </authorList>
    </citation>
    <scope>NUCLEOTIDE SEQUENCE</scope>
    <source>
        <strain evidence="2">JCM 3090</strain>
    </source>
</reference>
<name>A0A8J3BC05_9ACTN</name>
<dbReference type="InterPro" id="IPR038461">
    <property type="entry name" value="Schlafen_AlbA_2_dom_sf"/>
</dbReference>
<reference evidence="2" key="1">
    <citation type="journal article" date="2014" name="Int. J. Syst. Evol. Microbiol.">
        <title>Complete genome sequence of Corynebacterium casei LMG S-19264T (=DSM 44701T), isolated from a smear-ripened cheese.</title>
        <authorList>
            <consortium name="US DOE Joint Genome Institute (JGI-PGF)"/>
            <person name="Walter F."/>
            <person name="Albersmeier A."/>
            <person name="Kalinowski J."/>
            <person name="Ruckert C."/>
        </authorList>
    </citation>
    <scope>NUCLEOTIDE SEQUENCE</scope>
    <source>
        <strain evidence="2">JCM 3090</strain>
    </source>
</reference>
<evidence type="ECO:0000313" key="2">
    <source>
        <dbReference type="EMBL" id="GGK11055.1"/>
    </source>
</evidence>